<dbReference type="Proteomes" id="UP001497383">
    <property type="component" value="Chromosome 2"/>
</dbReference>
<dbReference type="GeneID" id="92206492"/>
<keyword evidence="4" id="KW-1185">Reference proteome</keyword>
<accession>A0ABP0ZHZ8</accession>
<evidence type="ECO:0000313" key="3">
    <source>
        <dbReference type="EMBL" id="CAK9436774.1"/>
    </source>
</evidence>
<dbReference type="RefSeq" id="XP_066828234.1">
    <property type="nucleotide sequence ID" value="XM_066971168.1"/>
</dbReference>
<dbReference type="Gene3D" id="3.40.50.1820">
    <property type="entry name" value="alpha/beta hydrolase"/>
    <property type="match status" value="1"/>
</dbReference>
<dbReference type="InterPro" id="IPR029058">
    <property type="entry name" value="AB_hydrolase_fold"/>
</dbReference>
<gene>
    <name evidence="3" type="ORF">LODBEIA_P12960</name>
</gene>
<evidence type="ECO:0000256" key="1">
    <source>
        <dbReference type="ARBA" id="ARBA00022801"/>
    </source>
</evidence>
<sequence length="252" mass="28780">MAVITSDGEYSYGLHQLQKVKVWNHAAKPGEVYVYIHGGAWRDPNNTFNEIEPVARMNRNRTFIGINYRLSPEVKHPSHVKDIYEALKFIHQEFDGPQMHGFGYSVGATMILQLVQFSSVLNNEPEVGLYFKSIKLLDGIYDVKSLLQEYPSYASFVVEAYSSLESAKDSISLQISKGTKEQLFRDRIIDSNTKIYVCQSLEDDLLSMNQTVLLMDFFKSLDTEVELVTGNWGKHDDIYGSHRNQVLMHGLE</sequence>
<reference evidence="3 4" key="1">
    <citation type="submission" date="2024-03" db="EMBL/GenBank/DDBJ databases">
        <authorList>
            <person name="Brejova B."/>
        </authorList>
    </citation>
    <scope>NUCLEOTIDE SEQUENCE [LARGE SCALE GENOMIC DNA]</scope>
    <source>
        <strain evidence="3 4">CBS 14171</strain>
    </source>
</reference>
<dbReference type="Pfam" id="PF20434">
    <property type="entry name" value="BD-FAE"/>
    <property type="match status" value="1"/>
</dbReference>
<name>A0ABP0ZHZ8_9ASCO</name>
<evidence type="ECO:0000259" key="2">
    <source>
        <dbReference type="Pfam" id="PF20434"/>
    </source>
</evidence>
<organism evidence="3 4">
    <name type="scientific">Lodderomyces beijingensis</name>
    <dbReference type="NCBI Taxonomy" id="1775926"/>
    <lineage>
        <taxon>Eukaryota</taxon>
        <taxon>Fungi</taxon>
        <taxon>Dikarya</taxon>
        <taxon>Ascomycota</taxon>
        <taxon>Saccharomycotina</taxon>
        <taxon>Pichiomycetes</taxon>
        <taxon>Debaryomycetaceae</taxon>
        <taxon>Candida/Lodderomyces clade</taxon>
        <taxon>Lodderomyces</taxon>
    </lineage>
</organism>
<dbReference type="PANTHER" id="PTHR48081:SF33">
    <property type="entry name" value="KYNURENINE FORMAMIDASE"/>
    <property type="match status" value="1"/>
</dbReference>
<dbReference type="InterPro" id="IPR049492">
    <property type="entry name" value="BD-FAE-like_dom"/>
</dbReference>
<proteinExistence type="predicted"/>
<protein>
    <recommendedName>
        <fullName evidence="2">BD-FAE-like domain-containing protein</fullName>
    </recommendedName>
</protein>
<evidence type="ECO:0000313" key="4">
    <source>
        <dbReference type="Proteomes" id="UP001497383"/>
    </source>
</evidence>
<keyword evidence="1" id="KW-0378">Hydrolase</keyword>
<dbReference type="SUPFAM" id="SSF53474">
    <property type="entry name" value="alpha/beta-Hydrolases"/>
    <property type="match status" value="1"/>
</dbReference>
<dbReference type="EMBL" id="OZ022406">
    <property type="protein sequence ID" value="CAK9436774.1"/>
    <property type="molecule type" value="Genomic_DNA"/>
</dbReference>
<dbReference type="InterPro" id="IPR050300">
    <property type="entry name" value="GDXG_lipolytic_enzyme"/>
</dbReference>
<dbReference type="PANTHER" id="PTHR48081">
    <property type="entry name" value="AB HYDROLASE SUPERFAMILY PROTEIN C4A8.06C"/>
    <property type="match status" value="1"/>
</dbReference>
<feature type="domain" description="BD-FAE-like" evidence="2">
    <location>
        <begin position="27"/>
        <end position="108"/>
    </location>
</feature>